<dbReference type="Ensembl" id="ENSOANT00000049803.1">
    <property type="protein sequence ID" value="ENSOANP00000039878.1"/>
    <property type="gene ID" value="ENSOANG00000041198.1"/>
</dbReference>
<dbReference type="InterPro" id="IPR036051">
    <property type="entry name" value="KRAB_dom_sf"/>
</dbReference>
<evidence type="ECO:0000313" key="3">
    <source>
        <dbReference type="Ensembl" id="ENSOANP00000039878.1"/>
    </source>
</evidence>
<dbReference type="PANTHER" id="PTHR23232">
    <property type="entry name" value="KRAB DOMAIN C2H2 ZINC FINGER"/>
    <property type="match status" value="1"/>
</dbReference>
<dbReference type="GO" id="GO:0006355">
    <property type="term" value="P:regulation of DNA-templated transcription"/>
    <property type="evidence" value="ECO:0007669"/>
    <property type="project" value="InterPro"/>
</dbReference>
<dbReference type="InterPro" id="IPR001909">
    <property type="entry name" value="KRAB"/>
</dbReference>
<proteinExistence type="predicted"/>
<feature type="region of interest" description="Disordered" evidence="1">
    <location>
        <begin position="55"/>
        <end position="95"/>
    </location>
</feature>
<evidence type="ECO:0000313" key="4">
    <source>
        <dbReference type="Proteomes" id="UP000002279"/>
    </source>
</evidence>
<dbReference type="Proteomes" id="UP000002279">
    <property type="component" value="Chromosome X3"/>
</dbReference>
<protein>
    <recommendedName>
        <fullName evidence="2">KRAB domain-containing protein</fullName>
    </recommendedName>
</protein>
<dbReference type="SUPFAM" id="SSF109640">
    <property type="entry name" value="KRAB domain (Kruppel-associated box)"/>
    <property type="match status" value="1"/>
</dbReference>
<sequence length="95" mass="10139">GGGPLGSPPPAPLPAAAAGPVTLEDVSVELSREEWGLLDRARRELYRDVMLDNYPRAGAAGGRRGRTSPDLPPSVERGRSPRATARRPRLFPGFP</sequence>
<dbReference type="CDD" id="cd07765">
    <property type="entry name" value="KRAB_A-box"/>
    <property type="match status" value="1"/>
</dbReference>
<evidence type="ECO:0000259" key="2">
    <source>
        <dbReference type="PROSITE" id="PS50805"/>
    </source>
</evidence>
<reference evidence="3" key="3">
    <citation type="submission" date="2025-09" db="UniProtKB">
        <authorList>
            <consortium name="Ensembl"/>
        </authorList>
    </citation>
    <scope>IDENTIFICATION</scope>
    <source>
        <strain evidence="3">Glennie</strain>
    </source>
</reference>
<keyword evidence="4" id="KW-1185">Reference proteome</keyword>
<accession>A0A6I8NF68</accession>
<reference evidence="3" key="2">
    <citation type="submission" date="2025-08" db="UniProtKB">
        <authorList>
            <consortium name="Ensembl"/>
        </authorList>
    </citation>
    <scope>IDENTIFICATION</scope>
    <source>
        <strain evidence="3">Glennie</strain>
    </source>
</reference>
<dbReference type="Bgee" id="ENSOANG00000041198">
    <property type="expression patterns" value="Expressed in heart and 7 other cell types or tissues"/>
</dbReference>
<dbReference type="Pfam" id="PF01352">
    <property type="entry name" value="KRAB"/>
    <property type="match status" value="1"/>
</dbReference>
<dbReference type="PROSITE" id="PS50805">
    <property type="entry name" value="KRAB"/>
    <property type="match status" value="1"/>
</dbReference>
<feature type="domain" description="KRAB" evidence="2">
    <location>
        <begin position="21"/>
        <end position="94"/>
    </location>
</feature>
<dbReference type="AlphaFoldDB" id="A0A6I8NF68"/>
<dbReference type="SMART" id="SM00349">
    <property type="entry name" value="KRAB"/>
    <property type="match status" value="1"/>
</dbReference>
<reference evidence="3 4" key="1">
    <citation type="journal article" date="2008" name="Nature">
        <title>Genome analysis of the platypus reveals unique signatures of evolution.</title>
        <authorList>
            <person name="Warren W.C."/>
            <person name="Hillier L.W."/>
            <person name="Marshall Graves J.A."/>
            <person name="Birney E."/>
            <person name="Ponting C.P."/>
            <person name="Grutzner F."/>
            <person name="Belov K."/>
            <person name="Miller W."/>
            <person name="Clarke L."/>
            <person name="Chinwalla A.T."/>
            <person name="Yang S.P."/>
            <person name="Heger A."/>
            <person name="Locke D.P."/>
            <person name="Miethke P."/>
            <person name="Waters P.D."/>
            <person name="Veyrunes F."/>
            <person name="Fulton L."/>
            <person name="Fulton B."/>
            <person name="Graves T."/>
            <person name="Wallis J."/>
            <person name="Puente X.S."/>
            <person name="Lopez-Otin C."/>
            <person name="Ordonez G.R."/>
            <person name="Eichler E.E."/>
            <person name="Chen L."/>
            <person name="Cheng Z."/>
            <person name="Deakin J.E."/>
            <person name="Alsop A."/>
            <person name="Thompson K."/>
            <person name="Kirby P."/>
            <person name="Papenfuss A.T."/>
            <person name="Wakefield M.J."/>
            <person name="Olender T."/>
            <person name="Lancet D."/>
            <person name="Huttley G.A."/>
            <person name="Smit A.F."/>
            <person name="Pask A."/>
            <person name="Temple-Smith P."/>
            <person name="Batzer M.A."/>
            <person name="Walker J.A."/>
            <person name="Konkel M.K."/>
            <person name="Harris R.S."/>
            <person name="Whittington C.M."/>
            <person name="Wong E.S."/>
            <person name="Gemmell N.J."/>
            <person name="Buschiazzo E."/>
            <person name="Vargas Jentzsch I.M."/>
            <person name="Merkel A."/>
            <person name="Schmitz J."/>
            <person name="Zemann A."/>
            <person name="Churakov G."/>
            <person name="Kriegs J.O."/>
            <person name="Brosius J."/>
            <person name="Murchison E.P."/>
            <person name="Sachidanandam R."/>
            <person name="Smith C."/>
            <person name="Hannon G.J."/>
            <person name="Tsend-Ayush E."/>
            <person name="McMillan D."/>
            <person name="Attenborough R."/>
            <person name="Rens W."/>
            <person name="Ferguson-Smith M."/>
            <person name="Lefevre C.M."/>
            <person name="Sharp J.A."/>
            <person name="Nicholas K.R."/>
            <person name="Ray D.A."/>
            <person name="Kube M."/>
            <person name="Reinhardt R."/>
            <person name="Pringle T.H."/>
            <person name="Taylor J."/>
            <person name="Jones R.C."/>
            <person name="Nixon B."/>
            <person name="Dacheux J.L."/>
            <person name="Niwa H."/>
            <person name="Sekita Y."/>
            <person name="Huang X."/>
            <person name="Stark A."/>
            <person name="Kheradpour P."/>
            <person name="Kellis M."/>
            <person name="Flicek P."/>
            <person name="Chen Y."/>
            <person name="Webber C."/>
            <person name="Hardison R."/>
            <person name="Nelson J."/>
            <person name="Hallsworth-Pepin K."/>
            <person name="Delehaunty K."/>
            <person name="Markovic C."/>
            <person name="Minx P."/>
            <person name="Feng Y."/>
            <person name="Kremitzki C."/>
            <person name="Mitreva M."/>
            <person name="Glasscock J."/>
            <person name="Wylie T."/>
            <person name="Wohldmann P."/>
            <person name="Thiru P."/>
            <person name="Nhan M.N."/>
            <person name="Pohl C.S."/>
            <person name="Smith S.M."/>
            <person name="Hou S."/>
            <person name="Nefedov M."/>
            <person name="de Jong P.J."/>
            <person name="Renfree M.B."/>
            <person name="Mardis E.R."/>
            <person name="Wilson R.K."/>
        </authorList>
    </citation>
    <scope>NUCLEOTIDE SEQUENCE [LARGE SCALE GENOMIC DNA]</scope>
    <source>
        <strain evidence="3 4">Glennie</strain>
    </source>
</reference>
<dbReference type="InterPro" id="IPR050169">
    <property type="entry name" value="Krueppel_C2H2_ZnF"/>
</dbReference>
<dbReference type="Gene3D" id="6.10.140.140">
    <property type="match status" value="1"/>
</dbReference>
<dbReference type="GeneTree" id="ENSGT01150000286941"/>
<dbReference type="PANTHER" id="PTHR23232:SF133">
    <property type="entry name" value="RIKEN CDNA 1700020N01 GENE"/>
    <property type="match status" value="1"/>
</dbReference>
<evidence type="ECO:0000256" key="1">
    <source>
        <dbReference type="SAM" id="MobiDB-lite"/>
    </source>
</evidence>
<organism evidence="3 4">
    <name type="scientific">Ornithorhynchus anatinus</name>
    <name type="common">Duckbill platypus</name>
    <dbReference type="NCBI Taxonomy" id="9258"/>
    <lineage>
        <taxon>Eukaryota</taxon>
        <taxon>Metazoa</taxon>
        <taxon>Chordata</taxon>
        <taxon>Craniata</taxon>
        <taxon>Vertebrata</taxon>
        <taxon>Euteleostomi</taxon>
        <taxon>Mammalia</taxon>
        <taxon>Monotremata</taxon>
        <taxon>Ornithorhynchidae</taxon>
        <taxon>Ornithorhynchus</taxon>
    </lineage>
</organism>
<name>A0A6I8NF68_ORNAN</name>